<dbReference type="InterPro" id="IPR007865">
    <property type="entry name" value="Aminopep_P_N"/>
</dbReference>
<dbReference type="EC" id="3.4.11.9" evidence="4"/>
<evidence type="ECO:0000256" key="2">
    <source>
        <dbReference type="ARBA" id="ARBA00001936"/>
    </source>
</evidence>
<comment type="cofactor">
    <cofactor evidence="2">
        <name>Mn(2+)</name>
        <dbReference type="ChEBI" id="CHEBI:29035"/>
    </cofactor>
</comment>
<evidence type="ECO:0000256" key="7">
    <source>
        <dbReference type="ARBA" id="ARBA00023211"/>
    </source>
</evidence>
<dbReference type="SMART" id="SM01011">
    <property type="entry name" value="AMP_N"/>
    <property type="match status" value="1"/>
</dbReference>
<evidence type="ECO:0000313" key="9">
    <source>
        <dbReference type="EMBL" id="MBR0576438.1"/>
    </source>
</evidence>
<keyword evidence="7" id="KW-0464">Manganese</keyword>
<keyword evidence="6" id="KW-0378">Hydrolase</keyword>
<dbReference type="RefSeq" id="WP_211801375.1">
    <property type="nucleotide sequence ID" value="NZ_JAGSCS010000010.1"/>
</dbReference>
<accession>A0A941CSD5</accession>
<evidence type="ECO:0000256" key="4">
    <source>
        <dbReference type="ARBA" id="ARBA00012574"/>
    </source>
</evidence>
<proteinExistence type="inferred from homology"/>
<evidence type="ECO:0000259" key="8">
    <source>
        <dbReference type="SMART" id="SM01011"/>
    </source>
</evidence>
<dbReference type="SUPFAM" id="SSF53092">
    <property type="entry name" value="Creatinase/prolidase N-terminal domain"/>
    <property type="match status" value="1"/>
</dbReference>
<name>A0A941CSD5_9CLOT</name>
<dbReference type="GO" id="GO:0006508">
    <property type="term" value="P:proteolysis"/>
    <property type="evidence" value="ECO:0007669"/>
    <property type="project" value="TreeGrafter"/>
</dbReference>
<evidence type="ECO:0000256" key="5">
    <source>
        <dbReference type="ARBA" id="ARBA00022723"/>
    </source>
</evidence>
<comment type="catalytic activity">
    <reaction evidence="1">
        <text>Release of any N-terminal amino acid, including proline, that is linked to proline, even from a dipeptide or tripeptide.</text>
        <dbReference type="EC" id="3.4.11.9"/>
    </reaction>
</comment>
<dbReference type="GO" id="GO:0070006">
    <property type="term" value="F:metalloaminopeptidase activity"/>
    <property type="evidence" value="ECO:0007669"/>
    <property type="project" value="InterPro"/>
</dbReference>
<keyword evidence="5" id="KW-0479">Metal-binding</keyword>
<evidence type="ECO:0000256" key="3">
    <source>
        <dbReference type="ARBA" id="ARBA00008766"/>
    </source>
</evidence>
<comment type="caution">
    <text evidence="9">The sequence shown here is derived from an EMBL/GenBank/DDBJ whole genome shotgun (WGS) entry which is preliminary data.</text>
</comment>
<dbReference type="InterPro" id="IPR036005">
    <property type="entry name" value="Creatinase/aminopeptidase-like"/>
</dbReference>
<dbReference type="AlphaFoldDB" id="A0A941CSD5"/>
<keyword evidence="9" id="KW-0031">Aminopeptidase</keyword>
<sequence length="413" mass="46274">MKEFTGMNRANLAQTLEDNSLLLLFAGEAPKKTADEAYKYTPNRNFYYLTGIAESSVVLALYKHQGAVQESLFIKRRDEVLVKWVGETISPEEATAVSGITDIRFLDTLEAFLHNLLAKEDVVRVYFDLEKDNFQAPDTTGVAFAKSLAAKYPQIQVANCYNGISRLRVRKSAREVEEIKKAITITGEGIAHLMQNAKAGMKEYQLEAYFDFILKSRGVKDFAFTTICASGHNGTVLHYVANDAEVKEGDLVLLDLGAQHGYYSADISRTFPVSGKFSERQKTFYNIVLKAHDEVIAMVKPGVPYARINELVLEIYARELKALGLIEKDEEVRKYYYHNTSHHLGLDTHDVGRRDGLLEEGMVITVEPGLYIEEESIGIRLEDDVLITADGAVNLSVEIPITVEDVEAFLAKR</sequence>
<dbReference type="InterPro" id="IPR000994">
    <property type="entry name" value="Pept_M24"/>
</dbReference>
<comment type="similarity">
    <text evidence="3">Belongs to the peptidase M24B family.</text>
</comment>
<protein>
    <recommendedName>
        <fullName evidence="4">Xaa-Pro aminopeptidase</fullName>
        <ecNumber evidence="4">3.4.11.9</ecNumber>
    </recommendedName>
</protein>
<feature type="domain" description="Aminopeptidase P N-terminal" evidence="8">
    <location>
        <begin position="1"/>
        <end position="134"/>
    </location>
</feature>
<dbReference type="Proteomes" id="UP000675379">
    <property type="component" value="Unassembled WGS sequence"/>
</dbReference>
<dbReference type="GO" id="GO:0005829">
    <property type="term" value="C:cytosol"/>
    <property type="evidence" value="ECO:0007669"/>
    <property type="project" value="TreeGrafter"/>
</dbReference>
<dbReference type="PANTHER" id="PTHR43226:SF4">
    <property type="entry name" value="XAA-PRO AMINOPEPTIDASE 3"/>
    <property type="match status" value="1"/>
</dbReference>
<dbReference type="SUPFAM" id="SSF55920">
    <property type="entry name" value="Creatinase/aminopeptidase"/>
    <property type="match status" value="1"/>
</dbReference>
<dbReference type="GO" id="GO:0030145">
    <property type="term" value="F:manganese ion binding"/>
    <property type="evidence" value="ECO:0007669"/>
    <property type="project" value="InterPro"/>
</dbReference>
<organism evidence="9 10">
    <name type="scientific">Proteiniclasticum sediminis</name>
    <dbReference type="NCBI Taxonomy" id="2804028"/>
    <lineage>
        <taxon>Bacteria</taxon>
        <taxon>Bacillati</taxon>
        <taxon>Bacillota</taxon>
        <taxon>Clostridia</taxon>
        <taxon>Eubacteriales</taxon>
        <taxon>Clostridiaceae</taxon>
        <taxon>Proteiniclasticum</taxon>
    </lineage>
</organism>
<evidence type="ECO:0000256" key="6">
    <source>
        <dbReference type="ARBA" id="ARBA00022801"/>
    </source>
</evidence>
<dbReference type="PANTHER" id="PTHR43226">
    <property type="entry name" value="XAA-PRO AMINOPEPTIDASE 3"/>
    <property type="match status" value="1"/>
</dbReference>
<dbReference type="Pfam" id="PF05195">
    <property type="entry name" value="AMP_N"/>
    <property type="match status" value="1"/>
</dbReference>
<dbReference type="InterPro" id="IPR052433">
    <property type="entry name" value="X-Pro_dipept-like"/>
</dbReference>
<dbReference type="Gene3D" id="3.40.350.10">
    <property type="entry name" value="Creatinase/prolidase N-terminal domain"/>
    <property type="match status" value="1"/>
</dbReference>
<dbReference type="Pfam" id="PF00557">
    <property type="entry name" value="Peptidase_M24"/>
    <property type="match status" value="1"/>
</dbReference>
<reference evidence="9" key="1">
    <citation type="submission" date="2021-04" db="EMBL/GenBank/DDBJ databases">
        <title>Proteiniclasticum sedimins sp. nov., an obligate anaerobic bacterium isolated from anaerobic sludge.</title>
        <authorList>
            <person name="Liu J."/>
        </authorList>
    </citation>
    <scope>NUCLEOTIDE SEQUENCE</scope>
    <source>
        <strain evidence="9">BAD-10</strain>
    </source>
</reference>
<dbReference type="EMBL" id="JAGSCS010000010">
    <property type="protein sequence ID" value="MBR0576438.1"/>
    <property type="molecule type" value="Genomic_DNA"/>
</dbReference>
<keyword evidence="9" id="KW-0645">Protease</keyword>
<dbReference type="InterPro" id="IPR029149">
    <property type="entry name" value="Creatin/AminoP/Spt16_N"/>
</dbReference>
<dbReference type="Gene3D" id="3.90.230.10">
    <property type="entry name" value="Creatinase/methionine aminopeptidase superfamily"/>
    <property type="match status" value="1"/>
</dbReference>
<evidence type="ECO:0000313" key="10">
    <source>
        <dbReference type="Proteomes" id="UP000675379"/>
    </source>
</evidence>
<keyword evidence="10" id="KW-1185">Reference proteome</keyword>
<gene>
    <name evidence="9" type="ORF">KCG48_08810</name>
</gene>
<dbReference type="CDD" id="cd01087">
    <property type="entry name" value="Prolidase"/>
    <property type="match status" value="1"/>
</dbReference>
<evidence type="ECO:0000256" key="1">
    <source>
        <dbReference type="ARBA" id="ARBA00001424"/>
    </source>
</evidence>